<organism evidence="1 2">
    <name type="scientific">Paraphoma chrysanthemicola</name>
    <dbReference type="NCBI Taxonomy" id="798071"/>
    <lineage>
        <taxon>Eukaryota</taxon>
        <taxon>Fungi</taxon>
        <taxon>Dikarya</taxon>
        <taxon>Ascomycota</taxon>
        <taxon>Pezizomycotina</taxon>
        <taxon>Dothideomycetes</taxon>
        <taxon>Pleosporomycetidae</taxon>
        <taxon>Pleosporales</taxon>
        <taxon>Pleosporineae</taxon>
        <taxon>Phaeosphaeriaceae</taxon>
        <taxon>Paraphoma</taxon>
    </lineage>
</organism>
<dbReference type="OrthoDB" id="5397557at2759"/>
<gene>
    <name evidence="1" type="ORF">FB567DRAFT_463231</name>
</gene>
<reference evidence="1" key="1">
    <citation type="journal article" date="2021" name="Nat. Commun.">
        <title>Genetic determinants of endophytism in the Arabidopsis root mycobiome.</title>
        <authorList>
            <person name="Mesny F."/>
            <person name="Miyauchi S."/>
            <person name="Thiergart T."/>
            <person name="Pickel B."/>
            <person name="Atanasova L."/>
            <person name="Karlsson M."/>
            <person name="Huettel B."/>
            <person name="Barry K.W."/>
            <person name="Haridas S."/>
            <person name="Chen C."/>
            <person name="Bauer D."/>
            <person name="Andreopoulos W."/>
            <person name="Pangilinan J."/>
            <person name="LaButti K."/>
            <person name="Riley R."/>
            <person name="Lipzen A."/>
            <person name="Clum A."/>
            <person name="Drula E."/>
            <person name="Henrissat B."/>
            <person name="Kohler A."/>
            <person name="Grigoriev I.V."/>
            <person name="Martin F.M."/>
            <person name="Hacquard S."/>
        </authorList>
    </citation>
    <scope>NUCLEOTIDE SEQUENCE</scope>
    <source>
        <strain evidence="1">MPI-SDFR-AT-0120</strain>
    </source>
</reference>
<accession>A0A8K0RFP9</accession>
<comment type="caution">
    <text evidence="1">The sequence shown here is derived from an EMBL/GenBank/DDBJ whole genome shotgun (WGS) entry which is preliminary data.</text>
</comment>
<name>A0A8K0RFP9_9PLEO</name>
<dbReference type="AlphaFoldDB" id="A0A8K0RFP9"/>
<dbReference type="EMBL" id="JAGMVJ010000003">
    <property type="protein sequence ID" value="KAH7092216.1"/>
    <property type="molecule type" value="Genomic_DNA"/>
</dbReference>
<evidence type="ECO:0000313" key="2">
    <source>
        <dbReference type="Proteomes" id="UP000813461"/>
    </source>
</evidence>
<sequence length="420" mass="49141">MLHIEIFHVDPWSTSFDWNLRATQLGETRLPFRYHIHNRQKETQISDDEFHRFLQLPIEIQQYILTFCNAATLFQLMHVSFTMRQEAKKLFWSDPTSRYVVDGQWLLAGGHPRLTNDDLEALTHIQYVEVDFFIYRSSFVEEWTEGGYHCDIHEGEKERAVFWKALRRRFPCVTDVVLTVPNSKRLGAPAPENATRLATGSPDDISISVSQPIRCGDHWASPLSRHLWRRNHSNRDPSTWELIETSWSPRRITPPSKNYSGPVGAYQLYDYHDLDLRELEVARQIHTIQAIEAYHVHILRAPCVCPFPKCGMQFEQPGEWTVHYRTTSARYHDGLVPLPPWDSVRTAFDRHDASLELKRQRISHELAVMRAAWGEPDSSERSTASQQFLQQLRTDPLYAGDKAPEQSEIWFRYERDMNVI</sequence>
<dbReference type="Proteomes" id="UP000813461">
    <property type="component" value="Unassembled WGS sequence"/>
</dbReference>
<keyword evidence="2" id="KW-1185">Reference proteome</keyword>
<evidence type="ECO:0008006" key="3">
    <source>
        <dbReference type="Google" id="ProtNLM"/>
    </source>
</evidence>
<evidence type="ECO:0000313" key="1">
    <source>
        <dbReference type="EMBL" id="KAH7092216.1"/>
    </source>
</evidence>
<protein>
    <recommendedName>
        <fullName evidence="3">F-box domain-containing protein</fullName>
    </recommendedName>
</protein>
<proteinExistence type="predicted"/>